<accession>A0A2U1KQJ5</accession>
<dbReference type="GO" id="GO:0016787">
    <property type="term" value="F:hydrolase activity"/>
    <property type="evidence" value="ECO:0007669"/>
    <property type="project" value="UniProtKB-KW"/>
</dbReference>
<dbReference type="EMBL" id="PKPP01015025">
    <property type="protein sequence ID" value="PWA39029.1"/>
    <property type="molecule type" value="Genomic_DNA"/>
</dbReference>
<dbReference type="AlphaFoldDB" id="A0A2U1KQJ5"/>
<evidence type="ECO:0000259" key="2">
    <source>
        <dbReference type="Pfam" id="PF07859"/>
    </source>
</evidence>
<dbReference type="InterPro" id="IPR029058">
    <property type="entry name" value="AB_hydrolase_fold"/>
</dbReference>
<organism evidence="3 4">
    <name type="scientific">Artemisia annua</name>
    <name type="common">Sweet wormwood</name>
    <dbReference type="NCBI Taxonomy" id="35608"/>
    <lineage>
        <taxon>Eukaryota</taxon>
        <taxon>Viridiplantae</taxon>
        <taxon>Streptophyta</taxon>
        <taxon>Embryophyta</taxon>
        <taxon>Tracheophyta</taxon>
        <taxon>Spermatophyta</taxon>
        <taxon>Magnoliopsida</taxon>
        <taxon>eudicotyledons</taxon>
        <taxon>Gunneridae</taxon>
        <taxon>Pentapetalae</taxon>
        <taxon>asterids</taxon>
        <taxon>campanulids</taxon>
        <taxon>Asterales</taxon>
        <taxon>Asteraceae</taxon>
        <taxon>Asteroideae</taxon>
        <taxon>Anthemideae</taxon>
        <taxon>Artemisiinae</taxon>
        <taxon>Artemisia</taxon>
    </lineage>
</organism>
<gene>
    <name evidence="3" type="ORF">CTI12_AA575910</name>
</gene>
<dbReference type="SUPFAM" id="SSF53474">
    <property type="entry name" value="alpha/beta-Hydrolases"/>
    <property type="match status" value="1"/>
</dbReference>
<keyword evidence="3" id="KW-0378">Hydrolase</keyword>
<dbReference type="STRING" id="35608.A0A2U1KQJ5"/>
<evidence type="ECO:0000313" key="3">
    <source>
        <dbReference type="EMBL" id="PWA39029.1"/>
    </source>
</evidence>
<evidence type="ECO:0000313" key="4">
    <source>
        <dbReference type="Proteomes" id="UP000245207"/>
    </source>
</evidence>
<dbReference type="Proteomes" id="UP000245207">
    <property type="component" value="Unassembled WGS sequence"/>
</dbReference>
<keyword evidence="4" id="KW-1185">Reference proteome</keyword>
<sequence>MRNPNSSSDPNRFFRITQNADGSVTRLTSLPSLPATPRLTTDSQLTLSKDIPLNATNKTFMRLFRPVSMPQTSTRKLSMPQTSTTGTRFVWSLSLPEGCDREHKYCNPLRDLGKSHSEKIRLLLKCLIRGYGGDPLVDRQKDFATMLEARGVHLITKFDDEGCHGVEMVDRRKAKVLYDDIKSFIWSLVKNKSSL</sequence>
<evidence type="ECO:0000256" key="1">
    <source>
        <dbReference type="ARBA" id="ARBA00010515"/>
    </source>
</evidence>
<dbReference type="InterPro" id="IPR013094">
    <property type="entry name" value="AB_hydrolase_3"/>
</dbReference>
<proteinExistence type="inferred from homology"/>
<dbReference type="Pfam" id="PF07859">
    <property type="entry name" value="Abhydrolase_3"/>
    <property type="match status" value="1"/>
</dbReference>
<comment type="similarity">
    <text evidence="1">Belongs to the 'GDXG' lipolytic enzyme family.</text>
</comment>
<comment type="caution">
    <text evidence="3">The sequence shown here is derived from an EMBL/GenBank/DDBJ whole genome shotgun (WGS) entry which is preliminary data.</text>
</comment>
<name>A0A2U1KQJ5_ARTAN</name>
<dbReference type="OrthoDB" id="408631at2759"/>
<feature type="domain" description="Alpha/beta hydrolase fold-3" evidence="2">
    <location>
        <begin position="64"/>
        <end position="166"/>
    </location>
</feature>
<protein>
    <submittedName>
        <fullName evidence="3">Alpha/beta hydrolase fold-3</fullName>
    </submittedName>
</protein>
<dbReference type="Gene3D" id="3.40.50.1820">
    <property type="entry name" value="alpha/beta hydrolase"/>
    <property type="match status" value="1"/>
</dbReference>
<reference evidence="3 4" key="1">
    <citation type="journal article" date="2018" name="Mol. Plant">
        <title>The genome of Artemisia annua provides insight into the evolution of Asteraceae family and artemisinin biosynthesis.</title>
        <authorList>
            <person name="Shen Q."/>
            <person name="Zhang L."/>
            <person name="Liao Z."/>
            <person name="Wang S."/>
            <person name="Yan T."/>
            <person name="Shi P."/>
            <person name="Liu M."/>
            <person name="Fu X."/>
            <person name="Pan Q."/>
            <person name="Wang Y."/>
            <person name="Lv Z."/>
            <person name="Lu X."/>
            <person name="Zhang F."/>
            <person name="Jiang W."/>
            <person name="Ma Y."/>
            <person name="Chen M."/>
            <person name="Hao X."/>
            <person name="Li L."/>
            <person name="Tang Y."/>
            <person name="Lv G."/>
            <person name="Zhou Y."/>
            <person name="Sun X."/>
            <person name="Brodelius P.E."/>
            <person name="Rose J.K.C."/>
            <person name="Tang K."/>
        </authorList>
    </citation>
    <scope>NUCLEOTIDE SEQUENCE [LARGE SCALE GENOMIC DNA]</scope>
    <source>
        <strain evidence="4">cv. Huhao1</strain>
        <tissue evidence="3">Leaf</tissue>
    </source>
</reference>